<dbReference type="PROSITE" id="PS51257">
    <property type="entry name" value="PROKAR_LIPOPROTEIN"/>
    <property type="match status" value="1"/>
</dbReference>
<sequence>MKRFKILILLVISLFIFAGCNKDRTEALESVKISNIATSKDRDIVKLYLKDAGISEEIIEEFLKNVFDYNIFVNHKLPFADGFTEVKDFKVDYNDTVDEFYKKENRIGSNCRINTYLLDRENIKINRKLEDNSSILAFDKASIESEFSDDFDETKKSEFQTLFAPVPAAESANKDDQIKKIEETFKERGISFADSKARMINVWFHDNNDIDGNILFIGHTGILVPYQNKLMFIEKLSFNEPYQAVVVKNERELSDYLMGKYDVEYNQNTTRPFIMDGMKLLKDFRQNPNNK</sequence>
<keyword evidence="3" id="KW-1185">Reference proteome</keyword>
<feature type="domain" description="DUF4300" evidence="1">
    <location>
        <begin position="33"/>
        <end position="280"/>
    </location>
</feature>
<gene>
    <name evidence="2" type="ORF">KQI68_01215</name>
</gene>
<dbReference type="Proteomes" id="UP000783742">
    <property type="component" value="Unassembled WGS sequence"/>
</dbReference>
<reference evidence="2 3" key="1">
    <citation type="submission" date="2021-06" db="EMBL/GenBank/DDBJ databases">
        <authorList>
            <person name="Sun Q."/>
            <person name="Li D."/>
        </authorList>
    </citation>
    <scope>NUCLEOTIDE SEQUENCE [LARGE SCALE GENOMIC DNA]</scope>
    <source>
        <strain evidence="2 3">MSJ-1</strain>
    </source>
</reference>
<organism evidence="2 3">
    <name type="scientific">Peptoniphilus ovalis</name>
    <dbReference type="NCBI Taxonomy" id="2841503"/>
    <lineage>
        <taxon>Bacteria</taxon>
        <taxon>Bacillati</taxon>
        <taxon>Bacillota</taxon>
        <taxon>Tissierellia</taxon>
        <taxon>Tissierellales</taxon>
        <taxon>Peptoniphilaceae</taxon>
        <taxon>Peptoniphilus</taxon>
    </lineage>
</organism>
<evidence type="ECO:0000313" key="3">
    <source>
        <dbReference type="Proteomes" id="UP000783742"/>
    </source>
</evidence>
<evidence type="ECO:0000259" key="1">
    <source>
        <dbReference type="Pfam" id="PF14133"/>
    </source>
</evidence>
<name>A0ABS6FE34_9FIRM</name>
<comment type="caution">
    <text evidence="2">The sequence shown here is derived from an EMBL/GenBank/DDBJ whole genome shotgun (WGS) entry which is preliminary data.</text>
</comment>
<evidence type="ECO:0000313" key="2">
    <source>
        <dbReference type="EMBL" id="MBU5668451.1"/>
    </source>
</evidence>
<protein>
    <submittedName>
        <fullName evidence="2">DUF4300 family protein</fullName>
    </submittedName>
</protein>
<accession>A0ABS6FE34</accession>
<dbReference type="InterPro" id="IPR025389">
    <property type="entry name" value="DUF4300"/>
</dbReference>
<dbReference type="RefSeq" id="WP_216548204.1">
    <property type="nucleotide sequence ID" value="NZ_JAHLQO010000001.1"/>
</dbReference>
<dbReference type="EMBL" id="JAHLQO010000001">
    <property type="protein sequence ID" value="MBU5668451.1"/>
    <property type="molecule type" value="Genomic_DNA"/>
</dbReference>
<dbReference type="Pfam" id="PF14133">
    <property type="entry name" value="DUF4300"/>
    <property type="match status" value="1"/>
</dbReference>
<proteinExistence type="predicted"/>